<dbReference type="InterPro" id="IPR008286">
    <property type="entry name" value="Prn/Lys/Arg_de-COase_C"/>
</dbReference>
<organism evidence="8 9">
    <name type="scientific">Allobacillus salarius</name>
    <dbReference type="NCBI Taxonomy" id="1955272"/>
    <lineage>
        <taxon>Bacteria</taxon>
        <taxon>Bacillati</taxon>
        <taxon>Bacillota</taxon>
        <taxon>Bacilli</taxon>
        <taxon>Bacillales</taxon>
        <taxon>Bacillaceae</taxon>
        <taxon>Allobacillus</taxon>
    </lineage>
</organism>
<dbReference type="Gene3D" id="3.90.100.10">
    <property type="entry name" value="Orn/Lys/Arg decarboxylase, C-terminal domain"/>
    <property type="match status" value="1"/>
</dbReference>
<evidence type="ECO:0000313" key="8">
    <source>
        <dbReference type="EMBL" id="TSJ61785.1"/>
    </source>
</evidence>
<keyword evidence="4" id="KW-0663">Pyridoxal phosphate</keyword>
<dbReference type="OrthoDB" id="9815233at2"/>
<evidence type="ECO:0000256" key="3">
    <source>
        <dbReference type="ARBA" id="ARBA00022793"/>
    </source>
</evidence>
<evidence type="ECO:0000313" key="9">
    <source>
        <dbReference type="Proteomes" id="UP000316425"/>
    </source>
</evidence>
<dbReference type="SUPFAM" id="SSF55904">
    <property type="entry name" value="Ornithine decarboxylase C-terminal domain"/>
    <property type="match status" value="1"/>
</dbReference>
<reference evidence="8 9" key="1">
    <citation type="submission" date="2019-07" db="EMBL/GenBank/DDBJ databases">
        <title>Allobacillus sp. nov. SKP isolated from shrimp paste of Euphausiacea.</title>
        <authorList>
            <person name="Kanchanasin P."/>
            <person name="Tanasupawat S."/>
            <person name="Shi W."/>
            <person name="Wu L."/>
            <person name="Ma J."/>
        </authorList>
    </citation>
    <scope>NUCLEOTIDE SEQUENCE [LARGE SCALE GENOMIC DNA]</scope>
    <source>
        <strain evidence="8 9">SKP4-8</strain>
    </source>
</reference>
<dbReference type="InterPro" id="IPR000310">
    <property type="entry name" value="Orn/Lys/Arg_deCO2ase_major_dom"/>
</dbReference>
<dbReference type="Pfam" id="PF03711">
    <property type="entry name" value="OKR_DC_1_C"/>
    <property type="match status" value="1"/>
</dbReference>
<dbReference type="PANTHER" id="PTHR43277">
    <property type="entry name" value="ARGININE DECARBOXYLASE"/>
    <property type="match status" value="1"/>
</dbReference>
<evidence type="ECO:0000256" key="5">
    <source>
        <dbReference type="ARBA" id="ARBA00023239"/>
    </source>
</evidence>
<comment type="similarity">
    <text evidence="2">Belongs to the Orn/Lys/Arg decarboxylase class-I family.</text>
</comment>
<dbReference type="InterPro" id="IPR036633">
    <property type="entry name" value="Prn/Lys/Arg_de-COase_C_sf"/>
</dbReference>
<dbReference type="PANTHER" id="PTHR43277:SF3">
    <property type="entry name" value="DECARBOXYLASE, PUTATIVE-RELATED"/>
    <property type="match status" value="1"/>
</dbReference>
<dbReference type="InterPro" id="IPR015424">
    <property type="entry name" value="PyrdxlP-dep_Trfase"/>
</dbReference>
<comment type="cofactor">
    <cofactor evidence="1">
        <name>pyridoxal 5'-phosphate</name>
        <dbReference type="ChEBI" id="CHEBI:597326"/>
    </cofactor>
</comment>
<protein>
    <submittedName>
        <fullName evidence="8">Aminotransferase class I/II-fold pyridoxal phosphate-dependent enzyme</fullName>
    </submittedName>
</protein>
<keyword evidence="3" id="KW-0210">Decarboxylase</keyword>
<evidence type="ECO:0000256" key="2">
    <source>
        <dbReference type="ARBA" id="ARBA00010671"/>
    </source>
</evidence>
<dbReference type="SUPFAM" id="SSF53383">
    <property type="entry name" value="PLP-dependent transferases"/>
    <property type="match status" value="1"/>
</dbReference>
<name>A0A556PBN7_9BACI</name>
<evidence type="ECO:0000259" key="6">
    <source>
        <dbReference type="Pfam" id="PF01276"/>
    </source>
</evidence>
<feature type="domain" description="Orn/Lys/Arg decarboxylase C-terminal" evidence="7">
    <location>
        <begin position="408"/>
        <end position="461"/>
    </location>
</feature>
<keyword evidence="8" id="KW-0032">Aminotransferase</keyword>
<evidence type="ECO:0000256" key="4">
    <source>
        <dbReference type="ARBA" id="ARBA00022898"/>
    </source>
</evidence>
<comment type="caution">
    <text evidence="8">The sequence shown here is derived from an EMBL/GenBank/DDBJ whole genome shotgun (WGS) entry which is preliminary data.</text>
</comment>
<dbReference type="Proteomes" id="UP000316425">
    <property type="component" value="Unassembled WGS sequence"/>
</dbReference>
<evidence type="ECO:0000259" key="7">
    <source>
        <dbReference type="Pfam" id="PF03711"/>
    </source>
</evidence>
<keyword evidence="8" id="KW-0808">Transferase</keyword>
<feature type="domain" description="Orn/Lys/Arg decarboxylases family 1 pyridoxal-P attachment site" evidence="6">
    <location>
        <begin position="18"/>
        <end position="317"/>
    </location>
</feature>
<accession>A0A556PBN7</accession>
<dbReference type="Pfam" id="PF01276">
    <property type="entry name" value="OKR_DC_1"/>
    <property type="match status" value="1"/>
</dbReference>
<proteinExistence type="inferred from homology"/>
<keyword evidence="9" id="KW-1185">Reference proteome</keyword>
<dbReference type="AlphaFoldDB" id="A0A556PBN7"/>
<dbReference type="EMBL" id="VMHE01000024">
    <property type="protein sequence ID" value="TSJ61785.1"/>
    <property type="molecule type" value="Genomic_DNA"/>
</dbReference>
<dbReference type="InterPro" id="IPR052357">
    <property type="entry name" value="Orn_Lys_Arg_decarboxylase-I"/>
</dbReference>
<evidence type="ECO:0000256" key="1">
    <source>
        <dbReference type="ARBA" id="ARBA00001933"/>
    </source>
</evidence>
<sequence>MLDINECEEEIIMNQYQTPLFDKLIEHTNENPVSFHVPGHKNGRVFPSQKINPFKEMMPLDLTELSNLDDLHQPEGVIQEAEALAADYFQVEQTFFLVNGTTSGNLAMILATCSPGDEILVQRNSHKSIMHALELAGAQPIFVSPDDDEQVDRVSIISRETIQEAINRYPSIKAVVLTYPDYFGSTYDLEKIIELCHEKNLPVLVDEAHGAHLQLGTPFPKSAIECGADVVVHSAHKTLPALTMGSYLHVCSSKRISIKRIAHYLQMVQTSSPSYVVMASLDLARYFLATRTKKDLEATFSQIQKIRDLLSSLQNVSMQSVRPGIDDPMKTTLYSNDVDMRDLDAQLQANGIYAEMVQNNQLLVIHGFYDEQFDFSRLEQAVKSVNKLKLNDFHGKITSRHAEKDIQRLELSFQELHHLETEWVPWSKAVGRLAAETVTPYPPGIPLILRGERIREKDLEVLHSKEQLFQSIQYDGYDLTRGMTVYREQI</sequence>
<dbReference type="InterPro" id="IPR015421">
    <property type="entry name" value="PyrdxlP-dep_Trfase_major"/>
</dbReference>
<dbReference type="Gene3D" id="3.40.640.10">
    <property type="entry name" value="Type I PLP-dependent aspartate aminotransferase-like (Major domain)"/>
    <property type="match status" value="1"/>
</dbReference>
<gene>
    <name evidence="8" type="ORF">FPQ13_10805</name>
</gene>
<dbReference type="GO" id="GO:0008483">
    <property type="term" value="F:transaminase activity"/>
    <property type="evidence" value="ECO:0007669"/>
    <property type="project" value="UniProtKB-KW"/>
</dbReference>
<dbReference type="GO" id="GO:0016831">
    <property type="term" value="F:carboxy-lyase activity"/>
    <property type="evidence" value="ECO:0007669"/>
    <property type="project" value="UniProtKB-KW"/>
</dbReference>
<dbReference type="CDD" id="cd00615">
    <property type="entry name" value="Orn_deC_like"/>
    <property type="match status" value="1"/>
</dbReference>
<keyword evidence="5" id="KW-0456">Lyase</keyword>